<sequence>MIKSVLQAIPSYVMSIYLLPETLTKEIERMINAYWWGGGNNNKGIRWLAWDKMARFKEKGGLGFRDFQ</sequence>
<organism evidence="1 2">
    <name type="scientific">Trifolium medium</name>
    <dbReference type="NCBI Taxonomy" id="97028"/>
    <lineage>
        <taxon>Eukaryota</taxon>
        <taxon>Viridiplantae</taxon>
        <taxon>Streptophyta</taxon>
        <taxon>Embryophyta</taxon>
        <taxon>Tracheophyta</taxon>
        <taxon>Spermatophyta</taxon>
        <taxon>Magnoliopsida</taxon>
        <taxon>eudicotyledons</taxon>
        <taxon>Gunneridae</taxon>
        <taxon>Pentapetalae</taxon>
        <taxon>rosids</taxon>
        <taxon>fabids</taxon>
        <taxon>Fabales</taxon>
        <taxon>Fabaceae</taxon>
        <taxon>Papilionoideae</taxon>
        <taxon>50 kb inversion clade</taxon>
        <taxon>NPAAA clade</taxon>
        <taxon>Hologalegina</taxon>
        <taxon>IRL clade</taxon>
        <taxon>Trifolieae</taxon>
        <taxon>Trifolium</taxon>
    </lineage>
</organism>
<keyword evidence="2" id="KW-1185">Reference proteome</keyword>
<keyword evidence="1" id="KW-0808">Transferase</keyword>
<evidence type="ECO:0000313" key="1">
    <source>
        <dbReference type="EMBL" id="MCH81402.1"/>
    </source>
</evidence>
<evidence type="ECO:0000313" key="2">
    <source>
        <dbReference type="Proteomes" id="UP000265520"/>
    </source>
</evidence>
<name>A0A392M248_9FABA</name>
<keyword evidence="1" id="KW-0548">Nucleotidyltransferase</keyword>
<feature type="non-terminal residue" evidence="1">
    <location>
        <position position="68"/>
    </location>
</feature>
<reference evidence="1 2" key="1">
    <citation type="journal article" date="2018" name="Front. Plant Sci.">
        <title>Red Clover (Trifolium pratense) and Zigzag Clover (T. medium) - A Picture of Genomic Similarities and Differences.</title>
        <authorList>
            <person name="Dluhosova J."/>
            <person name="Istvanek J."/>
            <person name="Nedelnik J."/>
            <person name="Repkova J."/>
        </authorList>
    </citation>
    <scope>NUCLEOTIDE SEQUENCE [LARGE SCALE GENOMIC DNA]</scope>
    <source>
        <strain evidence="2">cv. 10/8</strain>
        <tissue evidence="1">Leaf</tissue>
    </source>
</reference>
<comment type="caution">
    <text evidence="1">The sequence shown here is derived from an EMBL/GenBank/DDBJ whole genome shotgun (WGS) entry which is preliminary data.</text>
</comment>
<dbReference type="PANTHER" id="PTHR33116:SF86">
    <property type="entry name" value="REVERSE TRANSCRIPTASE DOMAIN-CONTAINING PROTEIN"/>
    <property type="match status" value="1"/>
</dbReference>
<dbReference type="GO" id="GO:0003964">
    <property type="term" value="F:RNA-directed DNA polymerase activity"/>
    <property type="evidence" value="ECO:0007669"/>
    <property type="project" value="UniProtKB-KW"/>
</dbReference>
<dbReference type="PANTHER" id="PTHR33116">
    <property type="entry name" value="REVERSE TRANSCRIPTASE ZINC-BINDING DOMAIN-CONTAINING PROTEIN-RELATED-RELATED"/>
    <property type="match status" value="1"/>
</dbReference>
<proteinExistence type="predicted"/>
<keyword evidence="1" id="KW-0695">RNA-directed DNA polymerase</keyword>
<gene>
    <name evidence="1" type="ORF">A2U01_0002189</name>
</gene>
<dbReference type="Proteomes" id="UP000265520">
    <property type="component" value="Unassembled WGS sequence"/>
</dbReference>
<protein>
    <submittedName>
        <fullName evidence="1">RNA-directed DNA polymerase (Reverse transcriptase)</fullName>
    </submittedName>
</protein>
<accession>A0A392M248</accession>
<dbReference type="AlphaFoldDB" id="A0A392M248"/>
<dbReference type="EMBL" id="LXQA010002256">
    <property type="protein sequence ID" value="MCH81402.1"/>
    <property type="molecule type" value="Genomic_DNA"/>
</dbReference>